<dbReference type="PANTHER" id="PTHR42867:SF1">
    <property type="entry name" value="MEMBRANE PROTEIN-RELATED"/>
    <property type="match status" value="1"/>
</dbReference>
<comment type="caution">
    <text evidence="3">The sequence shown here is derived from an EMBL/GenBank/DDBJ whole genome shotgun (WGS) entry which is preliminary data.</text>
</comment>
<protein>
    <recommendedName>
        <fullName evidence="5">DUF1385 domain-containing protein</fullName>
    </recommendedName>
</protein>
<sequence length="366" mass="40687">MQYAKAAFLRHKEQSMKRTSIGGQGVLEGVMMRSPEKTAIAVRRESGEIVTQKQDSQSLSTRYKILGVPIIRGVVNFIEMMVSGVKTITDAARMYDPEDEELEPSKTEEYIAEKTGKNPMDVAIVFAVVIALVIAVGLFFILPNLITGWITPYVHTAFGKNLIDGLIRVGMFLIYLVAISNMKDIKRLFGYHGAEHKVINCFEHDMPMDVEHARQNTRLHPRCGTSFLLIVMIISILLFTLLGWSDNWAVRIGLRLAMLPIVAGVSYEVLKLLAKYENKFTEALRKPGMALQYLTTREPDDGMLEVALVSFLAAEDKKTDEEIDKMARDYSHKIDGSPADFADAADAAQAEAAPEGLTASALEINE</sequence>
<evidence type="ECO:0000256" key="1">
    <source>
        <dbReference type="SAM" id="MobiDB-lite"/>
    </source>
</evidence>
<keyword evidence="4" id="KW-1185">Reference proteome</keyword>
<dbReference type="InterPro" id="IPR010787">
    <property type="entry name" value="DUF1385"/>
</dbReference>
<feature type="transmembrane region" description="Helical" evidence="2">
    <location>
        <begin position="223"/>
        <end position="242"/>
    </location>
</feature>
<evidence type="ECO:0000313" key="4">
    <source>
        <dbReference type="Proteomes" id="UP000034076"/>
    </source>
</evidence>
<dbReference type="Pfam" id="PF07136">
    <property type="entry name" value="DUF1385"/>
    <property type="match status" value="1"/>
</dbReference>
<dbReference type="EMBL" id="LAYJ01000133">
    <property type="protein sequence ID" value="KKI49547.1"/>
    <property type="molecule type" value="Genomic_DNA"/>
</dbReference>
<evidence type="ECO:0000256" key="2">
    <source>
        <dbReference type="SAM" id="Phobius"/>
    </source>
</evidence>
<gene>
    <name evidence="3" type="ORF">CHK_3125</name>
</gene>
<evidence type="ECO:0008006" key="5">
    <source>
        <dbReference type="Google" id="ProtNLM"/>
    </source>
</evidence>
<feature type="transmembrane region" description="Helical" evidence="2">
    <location>
        <begin position="162"/>
        <end position="179"/>
    </location>
</feature>
<keyword evidence="2" id="KW-0812">Transmembrane</keyword>
<reference evidence="3 4" key="1">
    <citation type="submission" date="2015-04" db="EMBL/GenBank/DDBJ databases">
        <title>Draft genome sequence of bacteremic isolate Catabacter hongkongensis type strain HKU16T.</title>
        <authorList>
            <person name="Lau S.K."/>
            <person name="Teng J.L."/>
            <person name="Huang Y."/>
            <person name="Curreem S.O."/>
            <person name="Tsui S.K."/>
            <person name="Woo P.C."/>
        </authorList>
    </citation>
    <scope>NUCLEOTIDE SEQUENCE [LARGE SCALE GENOMIC DNA]</scope>
    <source>
        <strain evidence="3 4">HKU16</strain>
    </source>
</reference>
<dbReference type="Proteomes" id="UP000034076">
    <property type="component" value="Unassembled WGS sequence"/>
</dbReference>
<feature type="compositionally biased region" description="Low complexity" evidence="1">
    <location>
        <begin position="343"/>
        <end position="353"/>
    </location>
</feature>
<feature type="transmembrane region" description="Helical" evidence="2">
    <location>
        <begin position="122"/>
        <end position="142"/>
    </location>
</feature>
<dbReference type="STRING" id="270498.CHK_3125"/>
<organism evidence="3 4">
    <name type="scientific">Christensenella hongkongensis</name>
    <dbReference type="NCBI Taxonomy" id="270498"/>
    <lineage>
        <taxon>Bacteria</taxon>
        <taxon>Bacillati</taxon>
        <taxon>Bacillota</taxon>
        <taxon>Clostridia</taxon>
        <taxon>Christensenellales</taxon>
        <taxon>Christensenellaceae</taxon>
        <taxon>Christensenella</taxon>
    </lineage>
</organism>
<accession>A0A0M2NGJ3</accession>
<keyword evidence="2" id="KW-0472">Membrane</keyword>
<feature type="region of interest" description="Disordered" evidence="1">
    <location>
        <begin position="343"/>
        <end position="366"/>
    </location>
</feature>
<dbReference type="PATRIC" id="fig|270498.16.peg.3221"/>
<proteinExistence type="predicted"/>
<evidence type="ECO:0000313" key="3">
    <source>
        <dbReference type="EMBL" id="KKI49547.1"/>
    </source>
</evidence>
<keyword evidence="2" id="KW-1133">Transmembrane helix</keyword>
<feature type="transmembrane region" description="Helical" evidence="2">
    <location>
        <begin position="248"/>
        <end position="270"/>
    </location>
</feature>
<dbReference type="PANTHER" id="PTHR42867">
    <property type="entry name" value="MEMBRANE PROTEIN-RELATED"/>
    <property type="match status" value="1"/>
</dbReference>
<dbReference type="AlphaFoldDB" id="A0A0M2NGJ3"/>
<name>A0A0M2NGJ3_9FIRM</name>